<gene>
    <name evidence="2" type="ORF">KDA27_20700</name>
</gene>
<dbReference type="InterPro" id="IPR013783">
    <property type="entry name" value="Ig-like_fold"/>
</dbReference>
<dbReference type="PROSITE" id="PS00018">
    <property type="entry name" value="EF_HAND_1"/>
    <property type="match status" value="1"/>
</dbReference>
<dbReference type="EMBL" id="JAGQHS010000152">
    <property type="protein sequence ID" value="MCA9758226.1"/>
    <property type="molecule type" value="Genomic_DNA"/>
</dbReference>
<feature type="signal peptide" evidence="1">
    <location>
        <begin position="1"/>
        <end position="20"/>
    </location>
</feature>
<evidence type="ECO:0000313" key="2">
    <source>
        <dbReference type="EMBL" id="MCA9758226.1"/>
    </source>
</evidence>
<name>A0A956SFA0_UNCEI</name>
<comment type="caution">
    <text evidence="2">The sequence shown here is derived from an EMBL/GenBank/DDBJ whole genome shotgun (WGS) entry which is preliminary data.</text>
</comment>
<dbReference type="SUPFAM" id="SSF49373">
    <property type="entry name" value="Invasin/intimin cell-adhesion fragments"/>
    <property type="match status" value="1"/>
</dbReference>
<dbReference type="AlphaFoldDB" id="A0A956SFA0"/>
<dbReference type="InterPro" id="IPR008964">
    <property type="entry name" value="Invasin/intimin_cell_adhesion"/>
</dbReference>
<organism evidence="2 3">
    <name type="scientific">Eiseniibacteriota bacterium</name>
    <dbReference type="NCBI Taxonomy" id="2212470"/>
    <lineage>
        <taxon>Bacteria</taxon>
        <taxon>Candidatus Eiseniibacteriota</taxon>
    </lineage>
</organism>
<evidence type="ECO:0000313" key="3">
    <source>
        <dbReference type="Proteomes" id="UP000739538"/>
    </source>
</evidence>
<reference evidence="2" key="2">
    <citation type="journal article" date="2021" name="Microbiome">
        <title>Successional dynamics and alternative stable states in a saline activated sludge microbial community over 9 years.</title>
        <authorList>
            <person name="Wang Y."/>
            <person name="Ye J."/>
            <person name="Ju F."/>
            <person name="Liu L."/>
            <person name="Boyd J.A."/>
            <person name="Deng Y."/>
            <person name="Parks D.H."/>
            <person name="Jiang X."/>
            <person name="Yin X."/>
            <person name="Woodcroft B.J."/>
            <person name="Tyson G.W."/>
            <person name="Hugenholtz P."/>
            <person name="Polz M.F."/>
            <person name="Zhang T."/>
        </authorList>
    </citation>
    <scope>NUCLEOTIDE SEQUENCE</scope>
    <source>
        <strain evidence="2">HKST-UBA02</strain>
    </source>
</reference>
<feature type="chain" id="PRO_5037063040" evidence="1">
    <location>
        <begin position="21"/>
        <end position="182"/>
    </location>
</feature>
<dbReference type="Proteomes" id="UP000739538">
    <property type="component" value="Unassembled WGS sequence"/>
</dbReference>
<reference evidence="2" key="1">
    <citation type="submission" date="2020-04" db="EMBL/GenBank/DDBJ databases">
        <authorList>
            <person name="Zhang T."/>
        </authorList>
    </citation>
    <scope>NUCLEOTIDE SEQUENCE</scope>
    <source>
        <strain evidence="2">HKST-UBA02</strain>
    </source>
</reference>
<protein>
    <submittedName>
        <fullName evidence="2">Ig-like domain-containing protein</fullName>
    </submittedName>
</protein>
<evidence type="ECO:0000256" key="1">
    <source>
        <dbReference type="SAM" id="SignalP"/>
    </source>
</evidence>
<sequence>MKPLLPALAILALAVSTSFSQSVVNSSVIPCDALGGVIVCPDMPNPIPATKVTVVVRDAGNNPMPNVPVNLGFGSGAINVCPGAILSGVTNANGEAFLLLAAGGCDQNPSAAKIVANGIPLRTFVVKSPDFDGAGGDKAVNLADLASFSSGVPCHDYDNNGTVGLSDLIVFAQAFVNPAWCP</sequence>
<keyword evidence="1" id="KW-0732">Signal</keyword>
<proteinExistence type="predicted"/>
<dbReference type="Gene3D" id="2.60.40.10">
    <property type="entry name" value="Immunoglobulins"/>
    <property type="match status" value="1"/>
</dbReference>
<accession>A0A956SFA0</accession>
<dbReference type="InterPro" id="IPR018247">
    <property type="entry name" value="EF_Hand_1_Ca_BS"/>
</dbReference>